<name>A0A7E5VI61_TRINI</name>
<evidence type="ECO:0000256" key="1">
    <source>
        <dbReference type="SAM" id="MobiDB-lite"/>
    </source>
</evidence>
<sequence length="599" mass="68483">MAYSLGDRFPPDPKYFTLLDPGAYQSEKRAFKQNAAPFLSNTPRRTNPGNKIWTQAVYKQHDSHTIPNCSAMLSKQPRFPYDPFSAEDLEEILCKCGIVSSCECVTGKEQEKEVICQGKVRRRIYKGPTPRSILGDEGLSAPSRNDHGFSILADGTQIRKRTEVKDEKPPFYDARVNEATAFYRGCKWSQRTTKRSQDPPIGKPGPGHYNLVREPTPEEICAEEVRAFKRKTSKQMRFIEIIQTKNILDDHPGPAHYRPMSPKGTELTSTISKAKRFFSSKYDISPGPQNYFIKRDFETDPSTYLCHAILPEKSAFGTKARRFKHQYIEGPSPASYDVNSKICNFVHCPTAPFGTSAKRFKKDIMEEIEEFDLLDDETLQDKTEEEICVMPTWEFKSKTIRMKPLVKRNDEPSPADLPQNLIQVDDAPRSSELQLVAPFFSSEGRFQPWFNWIPICNPMETPGPGEYCTDKPECTPAVVKGPLCRAERFPVGRYKSPSPNKYRIHDGIETILATHNLRLKKNVNANNASFRWEQPQEQKSLSYEEQEAELLSKSISLLDPEDDEPQKPVHIIPQPVVAEKDKPKMLRTFLYARPLPKYM</sequence>
<dbReference type="InParanoid" id="A0A7E5VI61"/>
<dbReference type="InterPro" id="IPR010736">
    <property type="entry name" value="SHIPPO-rpt"/>
</dbReference>
<dbReference type="Pfam" id="PF07004">
    <property type="entry name" value="SHIPPO-rpt"/>
    <property type="match status" value="1"/>
</dbReference>
<proteinExistence type="predicted"/>
<reference evidence="3" key="1">
    <citation type="submission" date="2025-08" db="UniProtKB">
        <authorList>
            <consortium name="RefSeq"/>
        </authorList>
    </citation>
    <scope>IDENTIFICATION</scope>
</reference>
<protein>
    <submittedName>
        <fullName evidence="3">Uncharacterized protein LOC113494018</fullName>
    </submittedName>
</protein>
<dbReference type="OrthoDB" id="2418081at2759"/>
<keyword evidence="2" id="KW-1185">Reference proteome</keyword>
<dbReference type="AlphaFoldDB" id="A0A7E5VI61"/>
<gene>
    <name evidence="3" type="primary">LOC113494018</name>
</gene>
<dbReference type="RefSeq" id="XP_026727934.1">
    <property type="nucleotide sequence ID" value="XM_026872133.1"/>
</dbReference>
<dbReference type="KEGG" id="tnl:113494018"/>
<dbReference type="PANTHER" id="PTHR21580">
    <property type="entry name" value="SHIPPO-1-RELATED"/>
    <property type="match status" value="1"/>
</dbReference>
<dbReference type="Proteomes" id="UP000322000">
    <property type="component" value="Chromosome 5"/>
</dbReference>
<evidence type="ECO:0000313" key="2">
    <source>
        <dbReference type="Proteomes" id="UP000322000"/>
    </source>
</evidence>
<dbReference type="InterPro" id="IPR051291">
    <property type="entry name" value="CIMAP"/>
</dbReference>
<feature type="region of interest" description="Disordered" evidence="1">
    <location>
        <begin position="192"/>
        <end position="213"/>
    </location>
</feature>
<organism evidence="2 3">
    <name type="scientific">Trichoplusia ni</name>
    <name type="common">Cabbage looper</name>
    <dbReference type="NCBI Taxonomy" id="7111"/>
    <lineage>
        <taxon>Eukaryota</taxon>
        <taxon>Metazoa</taxon>
        <taxon>Ecdysozoa</taxon>
        <taxon>Arthropoda</taxon>
        <taxon>Hexapoda</taxon>
        <taxon>Insecta</taxon>
        <taxon>Pterygota</taxon>
        <taxon>Neoptera</taxon>
        <taxon>Endopterygota</taxon>
        <taxon>Lepidoptera</taxon>
        <taxon>Glossata</taxon>
        <taxon>Ditrysia</taxon>
        <taxon>Noctuoidea</taxon>
        <taxon>Noctuidae</taxon>
        <taxon>Plusiinae</taxon>
        <taxon>Trichoplusia</taxon>
    </lineage>
</organism>
<accession>A0A7E5VI61</accession>
<evidence type="ECO:0000313" key="3">
    <source>
        <dbReference type="RefSeq" id="XP_026727934.1"/>
    </source>
</evidence>
<dbReference type="GeneID" id="113494018"/>